<keyword evidence="9" id="KW-0961">Cell wall biogenesis/degradation</keyword>
<dbReference type="OrthoDB" id="2014201at2759"/>
<evidence type="ECO:0000256" key="8">
    <source>
        <dbReference type="ARBA" id="ARBA00023211"/>
    </source>
</evidence>
<comment type="subcellular location">
    <subcellularLocation>
        <location evidence="1">Golgi apparatus membrane</location>
        <topology evidence="1">Single-pass type II membrane protein</topology>
    </subcellularLocation>
</comment>
<keyword evidence="3" id="KW-0808">Transferase</keyword>
<dbReference type="InterPro" id="IPR050587">
    <property type="entry name" value="GNT1/Glycosyltrans_8"/>
</dbReference>
<gene>
    <name evidence="12" type="ORF">ZIOFF_026351</name>
</gene>
<evidence type="ECO:0000256" key="9">
    <source>
        <dbReference type="ARBA" id="ARBA00023316"/>
    </source>
</evidence>
<evidence type="ECO:0000256" key="4">
    <source>
        <dbReference type="ARBA" id="ARBA00022692"/>
    </source>
</evidence>
<dbReference type="GO" id="GO:0046872">
    <property type="term" value="F:metal ion binding"/>
    <property type="evidence" value="ECO:0007669"/>
    <property type="project" value="UniProtKB-KW"/>
</dbReference>
<comment type="similarity">
    <text evidence="10">Belongs to the glycosyltransferase 8 family. Glycogenin subfamily.</text>
</comment>
<evidence type="ECO:0000256" key="1">
    <source>
        <dbReference type="ARBA" id="ARBA00004323"/>
    </source>
</evidence>
<evidence type="ECO:0000313" key="12">
    <source>
        <dbReference type="EMBL" id="KAG6515907.1"/>
    </source>
</evidence>
<keyword evidence="7" id="KW-0472">Membrane</keyword>
<keyword evidence="4" id="KW-0812">Transmembrane</keyword>
<comment type="caution">
    <text evidence="12">The sequence shown here is derived from an EMBL/GenBank/DDBJ whole genome shotgun (WGS) entry which is preliminary data.</text>
</comment>
<organism evidence="12 13">
    <name type="scientific">Zingiber officinale</name>
    <name type="common">Ginger</name>
    <name type="synonym">Amomum zingiber</name>
    <dbReference type="NCBI Taxonomy" id="94328"/>
    <lineage>
        <taxon>Eukaryota</taxon>
        <taxon>Viridiplantae</taxon>
        <taxon>Streptophyta</taxon>
        <taxon>Embryophyta</taxon>
        <taxon>Tracheophyta</taxon>
        <taxon>Spermatophyta</taxon>
        <taxon>Magnoliopsida</taxon>
        <taxon>Liliopsida</taxon>
        <taxon>Zingiberales</taxon>
        <taxon>Zingiberaceae</taxon>
        <taxon>Zingiber</taxon>
    </lineage>
</organism>
<name>A0A8J5GYV4_ZINOF</name>
<evidence type="ECO:0000256" key="2">
    <source>
        <dbReference type="ARBA" id="ARBA00022676"/>
    </source>
</evidence>
<dbReference type="AlphaFoldDB" id="A0A8J5GYV4"/>
<evidence type="ECO:0000256" key="6">
    <source>
        <dbReference type="ARBA" id="ARBA00022989"/>
    </source>
</evidence>
<dbReference type="EMBL" id="JACMSC010000007">
    <property type="protein sequence ID" value="KAG6515907.1"/>
    <property type="molecule type" value="Genomic_DNA"/>
</dbReference>
<dbReference type="PANTHER" id="PTHR11183">
    <property type="entry name" value="GLYCOGENIN SUBFAMILY MEMBER"/>
    <property type="match status" value="1"/>
</dbReference>
<dbReference type="GO" id="GO:0000139">
    <property type="term" value="C:Golgi membrane"/>
    <property type="evidence" value="ECO:0007669"/>
    <property type="project" value="UniProtKB-SubCell"/>
</dbReference>
<evidence type="ECO:0000313" key="13">
    <source>
        <dbReference type="Proteomes" id="UP000734854"/>
    </source>
</evidence>
<keyword evidence="13" id="KW-1185">Reference proteome</keyword>
<proteinExistence type="inferred from homology"/>
<evidence type="ECO:0000256" key="5">
    <source>
        <dbReference type="ARBA" id="ARBA00022723"/>
    </source>
</evidence>
<keyword evidence="8" id="KW-0464">Manganese</keyword>
<protein>
    <recommendedName>
        <fullName evidence="11">Hexosyltransferase</fullName>
        <ecNumber evidence="11">2.4.1.-</ecNumber>
    </recommendedName>
</protein>
<dbReference type="GO" id="GO:0071555">
    <property type="term" value="P:cell wall organization"/>
    <property type="evidence" value="ECO:0007669"/>
    <property type="project" value="UniProtKB-KW"/>
</dbReference>
<keyword evidence="2" id="KW-0328">Glycosyltransferase</keyword>
<dbReference type="CDD" id="cd02537">
    <property type="entry name" value="GT8_Glycogenin"/>
    <property type="match status" value="1"/>
</dbReference>
<dbReference type="FunFam" id="3.90.550.10:FF:000018">
    <property type="entry name" value="Hexosyltransferase"/>
    <property type="match status" value="1"/>
</dbReference>
<dbReference type="Pfam" id="PF01501">
    <property type="entry name" value="Glyco_transf_8"/>
    <property type="match status" value="1"/>
</dbReference>
<keyword evidence="6" id="KW-1133">Transmembrane helix</keyword>
<reference evidence="12 13" key="1">
    <citation type="submission" date="2020-08" db="EMBL/GenBank/DDBJ databases">
        <title>Plant Genome Project.</title>
        <authorList>
            <person name="Zhang R.-G."/>
        </authorList>
    </citation>
    <scope>NUCLEOTIDE SEQUENCE [LARGE SCALE GENOMIC DNA]</scope>
    <source>
        <tissue evidence="12">Rhizome</tissue>
    </source>
</reference>
<dbReference type="InterPro" id="IPR002495">
    <property type="entry name" value="Glyco_trans_8"/>
</dbReference>
<evidence type="ECO:0000256" key="7">
    <source>
        <dbReference type="ARBA" id="ARBA00023136"/>
    </source>
</evidence>
<keyword evidence="5" id="KW-0479">Metal-binding</keyword>
<evidence type="ECO:0000256" key="10">
    <source>
        <dbReference type="ARBA" id="ARBA00038162"/>
    </source>
</evidence>
<evidence type="ECO:0000256" key="11">
    <source>
        <dbReference type="RuleBase" id="RU362027"/>
    </source>
</evidence>
<evidence type="ECO:0000256" key="3">
    <source>
        <dbReference type="ARBA" id="ARBA00022679"/>
    </source>
</evidence>
<sequence>MKKLAAADHKKFDRYRFLKLALFIVTCCTLLSLVLSPAIQERPPSSNSASRFRFGRSLDRRYVSHLEVNWVRVSDMVDGTNLRIGLLNFNSTEVGFWRRTLPGAEVSLVVLEYAPASIGWEILYPEWIDEEREYGEPSCPSFPLPRSEEASKFDLVAVKLPCDRSGGQWSRDVARLHLQLAAARVAADSAGARARVLIFSDCLPIPNLFGCGDLVERIGNLWLYEVGTAALEEKLRLPVGSCELVVPFEAEVRPYTEFRHRREAYVTILHSSEQYVCGAIAAAISIRLSGSSRDLVALVDETIGEESRRGLTGAGWKVRNIRRIRNPKAKRDAYNEWNYSKFRLWQLADDYDKVVFLDADLLVLRNVDFMFSLPELSAVGNDATLFNSGVMVIEPSECTFRLLMDHVDEITSYNGGDQGYLNEIFTWWHRLPKNVNYLKHFAGEEQRRAKKERLFAAEPSAIYVAHYLGLKPWLCFRDYDCNWNVKNFRGFASDAAHGKWWRVHDELPANLSRFCLLPTKAKASLEYSRRQAEAEGFADGHWRRNITDPRLAVCSEAFCNWESMLAHWVKNSSPAAGDRNRTAALQSS</sequence>
<dbReference type="EC" id="2.4.1.-" evidence="11"/>
<dbReference type="Proteomes" id="UP000734854">
    <property type="component" value="Unassembled WGS sequence"/>
</dbReference>
<dbReference type="GO" id="GO:0016757">
    <property type="term" value="F:glycosyltransferase activity"/>
    <property type="evidence" value="ECO:0007669"/>
    <property type="project" value="UniProtKB-KW"/>
</dbReference>
<accession>A0A8J5GYV4</accession>